<evidence type="ECO:0000256" key="1">
    <source>
        <dbReference type="SAM" id="MobiDB-lite"/>
    </source>
</evidence>
<name>A0A9P6KKL7_9PLEO</name>
<keyword evidence="3" id="KW-1185">Reference proteome</keyword>
<dbReference type="OrthoDB" id="3769542at2759"/>
<proteinExistence type="predicted"/>
<dbReference type="Proteomes" id="UP000756921">
    <property type="component" value="Unassembled WGS sequence"/>
</dbReference>
<organism evidence="2 3">
    <name type="scientific">Paraphaeosphaeria minitans</name>
    <dbReference type="NCBI Taxonomy" id="565426"/>
    <lineage>
        <taxon>Eukaryota</taxon>
        <taxon>Fungi</taxon>
        <taxon>Dikarya</taxon>
        <taxon>Ascomycota</taxon>
        <taxon>Pezizomycotina</taxon>
        <taxon>Dothideomycetes</taxon>
        <taxon>Pleosporomycetidae</taxon>
        <taxon>Pleosporales</taxon>
        <taxon>Massarineae</taxon>
        <taxon>Didymosphaeriaceae</taxon>
        <taxon>Paraphaeosphaeria</taxon>
    </lineage>
</organism>
<feature type="region of interest" description="Disordered" evidence="1">
    <location>
        <begin position="251"/>
        <end position="289"/>
    </location>
</feature>
<dbReference type="EMBL" id="WJXW01000015">
    <property type="protein sequence ID" value="KAF9729910.1"/>
    <property type="molecule type" value="Genomic_DNA"/>
</dbReference>
<protein>
    <submittedName>
        <fullName evidence="2">Uncharacterized protein</fullName>
    </submittedName>
</protein>
<sequence length="406" mass="44937">MLTNVQTRDILSPDCLVDAEGDIDSDVEEASWPETDPAEMQDTESLGNTEAMDGSQAGGCTCQATESCLPEHLVSPAATQKGEHSDQAIDQALEPELSGASSTAASTASASDEESEPRTTGPTSSFHRIANKQGGARYAQEGDIQRAARELGMDGACSAIEEQHKADNESTADHQDHQVDGHAAVTSLTERGDSTTTTSPIIHTASHVEHAINRKVAHEDIDLCSSSSEDEGVLEPIIRDTNGGKAIVIDSSDEEMQTDEHKSPQTPQRRVQRKRVSPRSQEMVDWTSREHKTTSAASLDAAWKKLAQILDPFYEEVSSIRRYELWNERYRKHDGRRAHRAWTRHGIEKRIREQAQTKEVKGLMRRMGRTLRRLREVEEEHLSIAVPMNDGDSKDCDYVPASTRRC</sequence>
<dbReference type="AlphaFoldDB" id="A0A9P6KKL7"/>
<comment type="caution">
    <text evidence="2">The sequence shown here is derived from an EMBL/GenBank/DDBJ whole genome shotgun (WGS) entry which is preliminary data.</text>
</comment>
<feature type="compositionally biased region" description="Low complexity" evidence="1">
    <location>
        <begin position="100"/>
        <end position="110"/>
    </location>
</feature>
<gene>
    <name evidence="2" type="ORF">PMIN01_11843</name>
</gene>
<feature type="region of interest" description="Disordered" evidence="1">
    <location>
        <begin position="1"/>
        <end position="140"/>
    </location>
</feature>
<accession>A0A9P6KKL7</accession>
<evidence type="ECO:0000313" key="2">
    <source>
        <dbReference type="EMBL" id="KAF9729910.1"/>
    </source>
</evidence>
<reference evidence="2" key="1">
    <citation type="journal article" date="2020" name="Mol. Plant Microbe Interact.">
        <title>Genome Sequence of the Biocontrol Agent Coniothyrium minitans strain Conio (IMI 134523).</title>
        <authorList>
            <person name="Patel D."/>
            <person name="Shittu T.A."/>
            <person name="Baroncelli R."/>
            <person name="Muthumeenakshi S."/>
            <person name="Osborne T.H."/>
            <person name="Janganan T.K."/>
            <person name="Sreenivasaprasad S."/>
        </authorList>
    </citation>
    <scope>NUCLEOTIDE SEQUENCE</scope>
    <source>
        <strain evidence="2">Conio</strain>
    </source>
</reference>
<feature type="compositionally biased region" description="Acidic residues" evidence="1">
    <location>
        <begin position="17"/>
        <end position="42"/>
    </location>
</feature>
<evidence type="ECO:0000313" key="3">
    <source>
        <dbReference type="Proteomes" id="UP000756921"/>
    </source>
</evidence>